<accession>A0A1M5T746</accession>
<name>A0A1M5T746_9EURY</name>
<sequence length="155" mass="16322">MHRRALLSALATLPAATTAGCGFRLSGPIARRSFEICDADGECAEKVPDAGGDPVVERHPDERRIVVYGFMYVGSGSCDRAVLDSAHVANDTLVVRVGVESRGAFGFGVAPTLGCTADMSADRYRATVRFRSSLPADVTVIEDAAYDPESTPGGE</sequence>
<keyword evidence="2" id="KW-1185">Reference proteome</keyword>
<dbReference type="Proteomes" id="UP000184357">
    <property type="component" value="Unassembled WGS sequence"/>
</dbReference>
<dbReference type="AlphaFoldDB" id="A0A1M5T746"/>
<evidence type="ECO:0000313" key="1">
    <source>
        <dbReference type="EMBL" id="SHH46508.1"/>
    </source>
</evidence>
<protein>
    <recommendedName>
        <fullName evidence="3">Lipoprotein</fullName>
    </recommendedName>
</protein>
<reference evidence="1 2" key="1">
    <citation type="submission" date="2016-11" db="EMBL/GenBank/DDBJ databases">
        <authorList>
            <person name="Jaros S."/>
            <person name="Januszkiewicz K."/>
            <person name="Wedrychowicz H."/>
        </authorList>
    </citation>
    <scope>NUCLEOTIDE SEQUENCE [LARGE SCALE GENOMIC DNA]</scope>
    <source>
        <strain evidence="1 2">DSM 9297</strain>
    </source>
</reference>
<organism evidence="1 2">
    <name type="scientific">Halobaculum gomorrense</name>
    <dbReference type="NCBI Taxonomy" id="43928"/>
    <lineage>
        <taxon>Archaea</taxon>
        <taxon>Methanobacteriati</taxon>
        <taxon>Methanobacteriota</taxon>
        <taxon>Stenosarchaea group</taxon>
        <taxon>Halobacteria</taxon>
        <taxon>Halobacteriales</taxon>
        <taxon>Haloferacaceae</taxon>
        <taxon>Halobaculum</taxon>
    </lineage>
</organism>
<dbReference type="RefSeq" id="WP_073310369.1">
    <property type="nucleotide sequence ID" value="NZ_FQWV01000007.1"/>
</dbReference>
<evidence type="ECO:0000313" key="2">
    <source>
        <dbReference type="Proteomes" id="UP000184357"/>
    </source>
</evidence>
<evidence type="ECO:0008006" key="3">
    <source>
        <dbReference type="Google" id="ProtNLM"/>
    </source>
</evidence>
<dbReference type="EMBL" id="FQWV01000007">
    <property type="protein sequence ID" value="SHH46508.1"/>
    <property type="molecule type" value="Genomic_DNA"/>
</dbReference>
<proteinExistence type="predicted"/>
<dbReference type="PROSITE" id="PS51257">
    <property type="entry name" value="PROKAR_LIPOPROTEIN"/>
    <property type="match status" value="1"/>
</dbReference>
<gene>
    <name evidence="1" type="ORF">SAMN05443636_2662</name>
</gene>
<dbReference type="STRING" id="43928.SAMN05443636_2662"/>